<dbReference type="InterPro" id="IPR040015">
    <property type="entry name" value="UBL3-like"/>
</dbReference>
<feature type="compositionally biased region" description="Polar residues" evidence="1">
    <location>
        <begin position="39"/>
        <end position="55"/>
    </location>
</feature>
<dbReference type="EMBL" id="JAQJAN010000011">
    <property type="protein sequence ID" value="KAJ5719225.1"/>
    <property type="molecule type" value="Genomic_DNA"/>
</dbReference>
<name>A0AAD6HI75_9EURO</name>
<dbReference type="InterPro" id="IPR029071">
    <property type="entry name" value="Ubiquitin-like_domsf"/>
</dbReference>
<evidence type="ECO:0000313" key="4">
    <source>
        <dbReference type="Proteomes" id="UP001215712"/>
    </source>
</evidence>
<sequence length="303" mass="32895">MSSNENPEHGSPNPEHDSSAVTTSPQETQPQPTEASEPSSNTGNPEQNSTATETESAAIPSDHPQSDDTVPANHPANGGENVAPVTSTTTTATPTDEATTTVAQPINTESSSMETEEPKAGAEVPLEQSDDVEGKELDDAGPSLDITLLLTTGSRHPFTIDAKYLRKRSVNVENNDPFAMSVYTLKELIWREWRSDWESRPSSPSSIRLISFGKLLDDKSPLSGMSCSFRPKKKGNPELSLLVSVITNHISESKFNHDAPNVVHMTVKPQEIVDEEDAKGTKTQYGRERENSERSPGCRCVIL</sequence>
<dbReference type="AlphaFoldDB" id="A0AAD6HI75"/>
<organism evidence="3 4">
    <name type="scientific">Penicillium malachiteum</name>
    <dbReference type="NCBI Taxonomy" id="1324776"/>
    <lineage>
        <taxon>Eukaryota</taxon>
        <taxon>Fungi</taxon>
        <taxon>Dikarya</taxon>
        <taxon>Ascomycota</taxon>
        <taxon>Pezizomycotina</taxon>
        <taxon>Eurotiomycetes</taxon>
        <taxon>Eurotiomycetidae</taxon>
        <taxon>Eurotiales</taxon>
        <taxon>Aspergillaceae</taxon>
        <taxon>Penicillium</taxon>
    </lineage>
</organism>
<evidence type="ECO:0000256" key="1">
    <source>
        <dbReference type="SAM" id="MobiDB-lite"/>
    </source>
</evidence>
<comment type="caution">
    <text evidence="3">The sequence shown here is derived from an EMBL/GenBank/DDBJ whole genome shotgun (WGS) entry which is preliminary data.</text>
</comment>
<feature type="compositionally biased region" description="Low complexity" evidence="1">
    <location>
        <begin position="22"/>
        <end position="38"/>
    </location>
</feature>
<dbReference type="PANTHER" id="PTHR13169">
    <property type="entry name" value="UBIQUITIN-LIKE PROTEIN 3 HCG-1 PROTEIN"/>
    <property type="match status" value="1"/>
</dbReference>
<feature type="region of interest" description="Disordered" evidence="1">
    <location>
        <begin position="1"/>
        <end position="140"/>
    </location>
</feature>
<gene>
    <name evidence="3" type="ORF">N7493_007680</name>
</gene>
<keyword evidence="4" id="KW-1185">Reference proteome</keyword>
<reference evidence="3" key="1">
    <citation type="journal article" date="2023" name="IMA Fungus">
        <title>Comparative genomic study of the Penicillium genus elucidates a diverse pangenome and 15 lateral gene transfer events.</title>
        <authorList>
            <person name="Petersen C."/>
            <person name="Sorensen T."/>
            <person name="Nielsen M.R."/>
            <person name="Sondergaard T.E."/>
            <person name="Sorensen J.L."/>
            <person name="Fitzpatrick D.A."/>
            <person name="Frisvad J.C."/>
            <person name="Nielsen K.L."/>
        </authorList>
    </citation>
    <scope>NUCLEOTIDE SEQUENCE</scope>
    <source>
        <strain evidence="3">IBT 17514</strain>
    </source>
</reference>
<protein>
    <recommendedName>
        <fullName evidence="2">UBL3-like ubiquitin domain-containing protein</fullName>
    </recommendedName>
</protein>
<feature type="compositionally biased region" description="Polar residues" evidence="1">
    <location>
        <begin position="104"/>
        <end position="113"/>
    </location>
</feature>
<dbReference type="SUPFAM" id="SSF54236">
    <property type="entry name" value="Ubiquitin-like"/>
    <property type="match status" value="1"/>
</dbReference>
<feature type="domain" description="UBL3-like ubiquitin" evidence="2">
    <location>
        <begin position="178"/>
        <end position="227"/>
    </location>
</feature>
<dbReference type="PANTHER" id="PTHR13169:SF0">
    <property type="entry name" value="UBIQUITIN-LIKE PROTEIN 3"/>
    <property type="match status" value="1"/>
</dbReference>
<reference evidence="3" key="2">
    <citation type="submission" date="2023-01" db="EMBL/GenBank/DDBJ databases">
        <authorList>
            <person name="Petersen C."/>
        </authorList>
    </citation>
    <scope>NUCLEOTIDE SEQUENCE</scope>
    <source>
        <strain evidence="3">IBT 17514</strain>
    </source>
</reference>
<dbReference type="Proteomes" id="UP001215712">
    <property type="component" value="Unassembled WGS sequence"/>
</dbReference>
<accession>A0AAD6HI75</accession>
<proteinExistence type="predicted"/>
<evidence type="ECO:0000259" key="2">
    <source>
        <dbReference type="Pfam" id="PF13881"/>
    </source>
</evidence>
<dbReference type="Gene3D" id="3.10.20.90">
    <property type="entry name" value="Phosphatidylinositol 3-kinase Catalytic Subunit, Chain A, domain 1"/>
    <property type="match status" value="1"/>
</dbReference>
<dbReference type="Pfam" id="PF13881">
    <property type="entry name" value="Rad60-SLD_2"/>
    <property type="match status" value="1"/>
</dbReference>
<feature type="region of interest" description="Disordered" evidence="1">
    <location>
        <begin position="276"/>
        <end position="296"/>
    </location>
</feature>
<feature type="compositionally biased region" description="Low complexity" evidence="1">
    <location>
        <begin position="82"/>
        <end position="103"/>
    </location>
</feature>
<dbReference type="InterPro" id="IPR039540">
    <property type="entry name" value="UBL3-like_ubiquitin_dom"/>
</dbReference>
<evidence type="ECO:0000313" key="3">
    <source>
        <dbReference type="EMBL" id="KAJ5719225.1"/>
    </source>
</evidence>